<sequence>MRTLSTIVAGLMAVGLVGTAQAGVLLARNSEKVGERPSTVVEYQLPQSHLDTIAPSGGLSATGGSPAFALSNMSSALREETAGLLTELNAKQQDDGSILVALPGDVLFDFDKFDIRADARPVLDQLVRVLINYASPKVEISGHTDSKGSDEYNQVLSEKRAVSVSAYLSDHGVDEDNLTTSGKGESEPVAPNEKPDGQDDPDGRQANRRVEFVITPPGE</sequence>
<feature type="domain" description="OmpA-like" evidence="6">
    <location>
        <begin position="95"/>
        <end position="218"/>
    </location>
</feature>
<dbReference type="CDD" id="cd07185">
    <property type="entry name" value="OmpA_C-like"/>
    <property type="match status" value="1"/>
</dbReference>
<keyword evidence="8" id="KW-1185">Reference proteome</keyword>
<keyword evidence="2 4" id="KW-0472">Membrane</keyword>
<evidence type="ECO:0000256" key="5">
    <source>
        <dbReference type="SAM" id="MobiDB-lite"/>
    </source>
</evidence>
<dbReference type="GO" id="GO:0009279">
    <property type="term" value="C:cell outer membrane"/>
    <property type="evidence" value="ECO:0007669"/>
    <property type="project" value="UniProtKB-SubCell"/>
</dbReference>
<feature type="region of interest" description="Disordered" evidence="5">
    <location>
        <begin position="169"/>
        <end position="219"/>
    </location>
</feature>
<organism evidence="7 8">
    <name type="scientific">Paradevosia shaoguanensis</name>
    <dbReference type="NCBI Taxonomy" id="1335043"/>
    <lineage>
        <taxon>Bacteria</taxon>
        <taxon>Pseudomonadati</taxon>
        <taxon>Pseudomonadota</taxon>
        <taxon>Alphaproteobacteria</taxon>
        <taxon>Hyphomicrobiales</taxon>
        <taxon>Devosiaceae</taxon>
        <taxon>Paradevosia</taxon>
    </lineage>
</organism>
<comment type="subcellular location">
    <subcellularLocation>
        <location evidence="1">Cell outer membrane</location>
    </subcellularLocation>
</comment>
<dbReference type="InterPro" id="IPR036737">
    <property type="entry name" value="OmpA-like_sf"/>
</dbReference>
<evidence type="ECO:0000256" key="4">
    <source>
        <dbReference type="PROSITE-ProRule" id="PRU00473"/>
    </source>
</evidence>
<name>A0AA41QJ57_9HYPH</name>
<dbReference type="SUPFAM" id="SSF103088">
    <property type="entry name" value="OmpA-like"/>
    <property type="match status" value="1"/>
</dbReference>
<keyword evidence="3" id="KW-0998">Cell outer membrane</keyword>
<gene>
    <name evidence="7" type="ORF">ML536_01210</name>
</gene>
<dbReference type="AlphaFoldDB" id="A0AA41QJ57"/>
<dbReference type="EMBL" id="JALAZD010000001">
    <property type="protein sequence ID" value="MCI0125438.1"/>
    <property type="molecule type" value="Genomic_DNA"/>
</dbReference>
<accession>A0AA41QJ57</accession>
<evidence type="ECO:0000256" key="2">
    <source>
        <dbReference type="ARBA" id="ARBA00023136"/>
    </source>
</evidence>
<dbReference type="InterPro" id="IPR050330">
    <property type="entry name" value="Bact_OuterMem_StrucFunc"/>
</dbReference>
<proteinExistence type="predicted"/>
<dbReference type="PRINTS" id="PR01021">
    <property type="entry name" value="OMPADOMAIN"/>
</dbReference>
<dbReference type="Pfam" id="PF00691">
    <property type="entry name" value="OmpA"/>
    <property type="match status" value="1"/>
</dbReference>
<evidence type="ECO:0000256" key="3">
    <source>
        <dbReference type="ARBA" id="ARBA00023237"/>
    </source>
</evidence>
<dbReference type="RefSeq" id="WP_281734670.1">
    <property type="nucleotide sequence ID" value="NZ_JAKETQ010000001.1"/>
</dbReference>
<dbReference type="InterPro" id="IPR006690">
    <property type="entry name" value="OMPA-like_CS"/>
</dbReference>
<dbReference type="PROSITE" id="PS51123">
    <property type="entry name" value="OMPA_2"/>
    <property type="match status" value="1"/>
</dbReference>
<dbReference type="PANTHER" id="PTHR30329:SF21">
    <property type="entry name" value="LIPOPROTEIN YIAD-RELATED"/>
    <property type="match status" value="1"/>
</dbReference>
<evidence type="ECO:0000259" key="6">
    <source>
        <dbReference type="PROSITE" id="PS51123"/>
    </source>
</evidence>
<dbReference type="InterPro" id="IPR006665">
    <property type="entry name" value="OmpA-like"/>
</dbReference>
<evidence type="ECO:0000313" key="7">
    <source>
        <dbReference type="EMBL" id="MCI0125438.1"/>
    </source>
</evidence>
<dbReference type="PANTHER" id="PTHR30329">
    <property type="entry name" value="STATOR ELEMENT OF FLAGELLAR MOTOR COMPLEX"/>
    <property type="match status" value="1"/>
</dbReference>
<dbReference type="PROSITE" id="PS01068">
    <property type="entry name" value="OMPA_1"/>
    <property type="match status" value="1"/>
</dbReference>
<dbReference type="Proteomes" id="UP001156140">
    <property type="component" value="Unassembled WGS sequence"/>
</dbReference>
<protein>
    <submittedName>
        <fullName evidence="7">OmpA family protein</fullName>
    </submittedName>
</protein>
<feature type="compositionally biased region" description="Basic and acidic residues" evidence="5">
    <location>
        <begin position="193"/>
        <end position="211"/>
    </location>
</feature>
<dbReference type="InterPro" id="IPR006664">
    <property type="entry name" value="OMP_bac"/>
</dbReference>
<reference evidence="7" key="1">
    <citation type="submission" date="2022-03" db="EMBL/GenBank/DDBJ databases">
        <title>The complete genome sequence of a Methyloterrigena soli.</title>
        <authorList>
            <person name="Zi Z."/>
        </authorList>
    </citation>
    <scope>NUCLEOTIDE SEQUENCE</scope>
    <source>
        <strain evidence="7">M48</strain>
    </source>
</reference>
<evidence type="ECO:0000256" key="1">
    <source>
        <dbReference type="ARBA" id="ARBA00004442"/>
    </source>
</evidence>
<dbReference type="Gene3D" id="3.30.1330.60">
    <property type="entry name" value="OmpA-like domain"/>
    <property type="match status" value="1"/>
</dbReference>
<evidence type="ECO:0000313" key="8">
    <source>
        <dbReference type="Proteomes" id="UP001156140"/>
    </source>
</evidence>
<comment type="caution">
    <text evidence="7">The sequence shown here is derived from an EMBL/GenBank/DDBJ whole genome shotgun (WGS) entry which is preliminary data.</text>
</comment>